<name>A0A0U3LF20_9BURK</name>
<gene>
    <name evidence="1" type="ORF">RD2015_2199</name>
</gene>
<dbReference type="KEGG" id="rdp:RD2015_2199"/>
<accession>A0A0U3LF20</accession>
<reference evidence="1 2" key="1">
    <citation type="submission" date="2015-12" db="EMBL/GenBank/DDBJ databases">
        <title>Complete genome of Roseateles depolymerans KCTC 42856.</title>
        <authorList>
            <person name="Kim K.M."/>
        </authorList>
    </citation>
    <scope>NUCLEOTIDE SEQUENCE [LARGE SCALE GENOMIC DNA]</scope>
    <source>
        <strain evidence="1 2">KCTC 42856</strain>
    </source>
</reference>
<evidence type="ECO:0000313" key="1">
    <source>
        <dbReference type="EMBL" id="ALV06671.1"/>
    </source>
</evidence>
<dbReference type="RefSeq" id="WP_058934911.1">
    <property type="nucleotide sequence ID" value="NZ_CP013729.1"/>
</dbReference>
<dbReference type="Proteomes" id="UP000060699">
    <property type="component" value="Chromosome"/>
</dbReference>
<sequence>MSAALKAELAKRLREANDYLAAAMEHRALAAEPEKTLMQREYHATRELQFLDQSAAARKLANAARRQLTDRVPA</sequence>
<organism evidence="1 2">
    <name type="scientific">Roseateles depolymerans</name>
    <dbReference type="NCBI Taxonomy" id="76731"/>
    <lineage>
        <taxon>Bacteria</taxon>
        <taxon>Pseudomonadati</taxon>
        <taxon>Pseudomonadota</taxon>
        <taxon>Betaproteobacteria</taxon>
        <taxon>Burkholderiales</taxon>
        <taxon>Sphaerotilaceae</taxon>
        <taxon>Roseateles</taxon>
    </lineage>
</organism>
<protein>
    <submittedName>
        <fullName evidence="1">Uncharacterized protein</fullName>
    </submittedName>
</protein>
<keyword evidence="2" id="KW-1185">Reference proteome</keyword>
<evidence type="ECO:0000313" key="2">
    <source>
        <dbReference type="Proteomes" id="UP000060699"/>
    </source>
</evidence>
<proteinExistence type="predicted"/>
<dbReference type="AlphaFoldDB" id="A0A0U3LF20"/>
<dbReference type="EMBL" id="CP013729">
    <property type="protein sequence ID" value="ALV06671.1"/>
    <property type="molecule type" value="Genomic_DNA"/>
</dbReference>
<dbReference type="STRING" id="76731.RD2015_2199"/>